<feature type="region of interest" description="Disordered" evidence="1">
    <location>
        <begin position="31"/>
        <end position="50"/>
    </location>
</feature>
<protein>
    <recommendedName>
        <fullName evidence="5">Zinc ribbon domain-containing protein</fullName>
    </recommendedName>
</protein>
<name>A0ABV7A8D0_9BACI</name>
<sequence>MITCPTCQHEQVSGKFCGACGAAMQENARPDAASTPQAQGATEAGPAVQVQPSQASGNATHALGDYWHYLLGTIKNPTHAFRSGERDFSYGLINIALFLVTFALGIYFLINSLVKSMSGFGGLFDSEMSSMNAPFFGIFFRVLLVGLIFAAISYVSSIAMAKLAKSPVSMKEFIAQFGGLFVPFAGVGVLTILSGLAGSLQITLALTLVSFAFITFILPAVMVLEKGRDTTDQNVYLSLGASLLAVVVSYIMVRSYIVGMVEELGQLMSFL</sequence>
<feature type="transmembrane region" description="Helical" evidence="2">
    <location>
        <begin position="88"/>
        <end position="110"/>
    </location>
</feature>
<feature type="transmembrane region" description="Helical" evidence="2">
    <location>
        <begin position="138"/>
        <end position="161"/>
    </location>
</feature>
<dbReference type="Proteomes" id="UP001595387">
    <property type="component" value="Unassembled WGS sequence"/>
</dbReference>
<keyword evidence="2" id="KW-0812">Transmembrane</keyword>
<dbReference type="RefSeq" id="WP_390307345.1">
    <property type="nucleotide sequence ID" value="NZ_JBHRRZ010000035.1"/>
</dbReference>
<accession>A0ABV7A8D0</accession>
<keyword evidence="4" id="KW-1185">Reference proteome</keyword>
<evidence type="ECO:0000256" key="1">
    <source>
        <dbReference type="SAM" id="MobiDB-lite"/>
    </source>
</evidence>
<evidence type="ECO:0000256" key="2">
    <source>
        <dbReference type="SAM" id="Phobius"/>
    </source>
</evidence>
<gene>
    <name evidence="3" type="ORF">ACFODW_13705</name>
</gene>
<feature type="transmembrane region" description="Helical" evidence="2">
    <location>
        <begin position="173"/>
        <end position="196"/>
    </location>
</feature>
<feature type="transmembrane region" description="Helical" evidence="2">
    <location>
        <begin position="202"/>
        <end position="224"/>
    </location>
</feature>
<evidence type="ECO:0000313" key="4">
    <source>
        <dbReference type="Proteomes" id="UP001595387"/>
    </source>
</evidence>
<evidence type="ECO:0000313" key="3">
    <source>
        <dbReference type="EMBL" id="MFC2949372.1"/>
    </source>
</evidence>
<keyword evidence="2" id="KW-0472">Membrane</keyword>
<keyword evidence="2" id="KW-1133">Transmembrane helix</keyword>
<feature type="transmembrane region" description="Helical" evidence="2">
    <location>
        <begin position="236"/>
        <end position="257"/>
    </location>
</feature>
<evidence type="ECO:0008006" key="5">
    <source>
        <dbReference type="Google" id="ProtNLM"/>
    </source>
</evidence>
<organism evidence="3 4">
    <name type="scientific">Virgibacillus sediminis</name>
    <dbReference type="NCBI Taxonomy" id="202260"/>
    <lineage>
        <taxon>Bacteria</taxon>
        <taxon>Bacillati</taxon>
        <taxon>Bacillota</taxon>
        <taxon>Bacilli</taxon>
        <taxon>Bacillales</taxon>
        <taxon>Bacillaceae</taxon>
        <taxon>Virgibacillus</taxon>
    </lineage>
</organism>
<proteinExistence type="predicted"/>
<reference evidence="4" key="1">
    <citation type="journal article" date="2019" name="Int. J. Syst. Evol. Microbiol.">
        <title>The Global Catalogue of Microorganisms (GCM) 10K type strain sequencing project: providing services to taxonomists for standard genome sequencing and annotation.</title>
        <authorList>
            <consortium name="The Broad Institute Genomics Platform"/>
            <consortium name="The Broad Institute Genome Sequencing Center for Infectious Disease"/>
            <person name="Wu L."/>
            <person name="Ma J."/>
        </authorList>
    </citation>
    <scope>NUCLEOTIDE SEQUENCE [LARGE SCALE GENOMIC DNA]</scope>
    <source>
        <strain evidence="4">KCTC 13193</strain>
    </source>
</reference>
<comment type="caution">
    <text evidence="3">The sequence shown here is derived from an EMBL/GenBank/DDBJ whole genome shotgun (WGS) entry which is preliminary data.</text>
</comment>
<dbReference type="EMBL" id="JBHRRZ010000035">
    <property type="protein sequence ID" value="MFC2949372.1"/>
    <property type="molecule type" value="Genomic_DNA"/>
</dbReference>